<evidence type="ECO:0000313" key="16">
    <source>
        <dbReference type="EMBL" id="KIW52846.1"/>
    </source>
</evidence>
<evidence type="ECO:0000259" key="15">
    <source>
        <dbReference type="Pfam" id="PF09298"/>
    </source>
</evidence>
<keyword evidence="5 13" id="KW-0378">Hydrolase</keyword>
<dbReference type="SUPFAM" id="SSF56529">
    <property type="entry name" value="FAH"/>
    <property type="match status" value="1"/>
</dbReference>
<evidence type="ECO:0000256" key="5">
    <source>
        <dbReference type="ARBA" id="ARBA00022801"/>
    </source>
</evidence>
<dbReference type="InterPro" id="IPR015377">
    <property type="entry name" value="Fumarylacetoacetase_N"/>
</dbReference>
<evidence type="ECO:0000256" key="3">
    <source>
        <dbReference type="ARBA" id="ARBA00012094"/>
    </source>
</evidence>
<feature type="binding site" evidence="11">
    <location>
        <position position="185"/>
    </location>
    <ligand>
        <name>substrate</name>
    </ligand>
</feature>
<dbReference type="GeneID" id="25330367"/>
<dbReference type="Gene3D" id="2.30.30.230">
    <property type="entry name" value="Fumarylacetoacetase, N-terminal domain"/>
    <property type="match status" value="1"/>
</dbReference>
<keyword evidence="9 13" id="KW-0585">Phenylalanine catabolism</keyword>
<comment type="catalytic activity">
    <reaction evidence="13">
        <text>4-fumarylacetoacetate + H2O = acetoacetate + fumarate + H(+)</text>
        <dbReference type="Rhea" id="RHEA:10244"/>
        <dbReference type="ChEBI" id="CHEBI:13705"/>
        <dbReference type="ChEBI" id="CHEBI:15377"/>
        <dbReference type="ChEBI" id="CHEBI:15378"/>
        <dbReference type="ChEBI" id="CHEBI:18034"/>
        <dbReference type="ChEBI" id="CHEBI:29806"/>
        <dbReference type="EC" id="3.7.1.2"/>
    </reaction>
</comment>
<dbReference type="Pfam" id="PF01557">
    <property type="entry name" value="FAA_hydrolase"/>
    <property type="match status" value="1"/>
</dbReference>
<keyword evidence="7 12" id="KW-0460">Magnesium</keyword>
<dbReference type="GO" id="GO:0004334">
    <property type="term" value="F:fumarylacetoacetase activity"/>
    <property type="evidence" value="ECO:0007669"/>
    <property type="project" value="UniProtKB-UniRule"/>
</dbReference>
<dbReference type="Pfam" id="PF09298">
    <property type="entry name" value="FAA_hydrolase_N"/>
    <property type="match status" value="1"/>
</dbReference>
<feature type="binding site" evidence="12">
    <location>
        <position position="245"/>
    </location>
    <ligand>
        <name>Ca(2+)</name>
        <dbReference type="ChEBI" id="CHEBI:29108"/>
    </ligand>
</feature>
<protein>
    <recommendedName>
        <fullName evidence="3 13">Fumarylacetoacetase</fullName>
        <ecNumber evidence="3 13">3.7.1.2</ecNumber>
    </recommendedName>
    <alternativeName>
        <fullName evidence="13">Fumarylacetoacetate hydrolase</fullName>
    </alternativeName>
</protein>
<dbReference type="GO" id="GO:0046872">
    <property type="term" value="F:metal ion binding"/>
    <property type="evidence" value="ECO:0007669"/>
    <property type="project" value="UniProtKB-UniRule"/>
</dbReference>
<evidence type="ECO:0000256" key="4">
    <source>
        <dbReference type="ARBA" id="ARBA00022723"/>
    </source>
</evidence>
<dbReference type="STRING" id="348802.A0A0D2BK52"/>
<sequence length="465" mass="50261">MSVFLDQFPPRNKTLRVDLHPTLEVTVSTTTEQEITMPSLKSWFPIPKNSHFSLANLPFGIISTASKPTPRPAVAIGDHCLDLQEFSASGAFSSLGFDVSVFSKPTLNDFAALGRPVHGSVRKFLQDVFAENSSNAQVLQNNKSLQGKCLIPRDGVTMHLPMQIGDYTDFYAGKNHAFNVGCLFRGPDNALQPNYTHLPVGYHGRASSVVVSGTPITRPNGQILENPAATPKVPTFSPCKRLDIELELGAFLCKGNKMGTNIPISEAADHIFGFVLLNDWSARDIQAWEYVPLGPFLAKNFGSTISPWIVLADALEPFRCTGIPNDTQLLPYLQEKEEKNVYDIKLQVDITPDGGETTTILNSNGRNLLFSFAQMLAHHSIGGCPMAVGDMLGSGTISGTEPGTEGSMLEISKGGKETVKLNGGVERKFLQDGDTITMYGVCGTEETGLVGFGECTGKILPAPKL</sequence>
<name>A0A0D2BK52_9EURO</name>
<keyword evidence="17" id="KW-1185">Reference proteome</keyword>
<feature type="active site" description="Proton acceptor" evidence="10">
    <location>
        <position position="176"/>
    </location>
</feature>
<dbReference type="Gene3D" id="3.90.850.10">
    <property type="entry name" value="Fumarylacetoacetase-like, C-terminal domain"/>
    <property type="match status" value="1"/>
</dbReference>
<dbReference type="OrthoDB" id="9971669at2759"/>
<comment type="pathway">
    <text evidence="1 13">Amino-acid degradation; L-phenylalanine degradation; acetoacetate and fumarate from L-phenylalanine: step 6/6.</text>
</comment>
<dbReference type="GO" id="GO:0006559">
    <property type="term" value="P:L-phenylalanine catabolic process"/>
    <property type="evidence" value="ECO:0007669"/>
    <property type="project" value="UniProtKB-UniRule"/>
</dbReference>
<evidence type="ECO:0000313" key="17">
    <source>
        <dbReference type="Proteomes" id="UP000054342"/>
    </source>
</evidence>
<dbReference type="InterPro" id="IPR036462">
    <property type="entry name" value="Fumarylacetoacetase_N_sf"/>
</dbReference>
<feature type="binding site" evidence="12">
    <location>
        <position position="169"/>
    </location>
    <ligand>
        <name>Ca(2+)</name>
        <dbReference type="ChEBI" id="CHEBI:29108"/>
    </ligand>
</feature>
<feature type="binding site" evidence="12">
    <location>
        <position position="279"/>
    </location>
    <ligand>
        <name>Ca(2+)</name>
        <dbReference type="ChEBI" id="CHEBI:29108"/>
    </ligand>
</feature>
<evidence type="ECO:0000256" key="10">
    <source>
        <dbReference type="PIRSR" id="PIRSR605959-1"/>
    </source>
</evidence>
<dbReference type="InterPro" id="IPR036663">
    <property type="entry name" value="Fumarylacetoacetase_C_sf"/>
</dbReference>
<dbReference type="PANTHER" id="PTHR43069:SF2">
    <property type="entry name" value="FUMARYLACETOACETASE"/>
    <property type="match status" value="1"/>
</dbReference>
<evidence type="ECO:0000256" key="1">
    <source>
        <dbReference type="ARBA" id="ARBA00004782"/>
    </source>
</evidence>
<feature type="binding site" evidence="11">
    <location>
        <position position="286"/>
    </location>
    <ligand>
        <name>substrate</name>
    </ligand>
</feature>
<keyword evidence="8 13" id="KW-0828">Tyrosine catabolism</keyword>
<organism evidence="16 17">
    <name type="scientific">Exophiala xenobiotica</name>
    <dbReference type="NCBI Taxonomy" id="348802"/>
    <lineage>
        <taxon>Eukaryota</taxon>
        <taxon>Fungi</taxon>
        <taxon>Dikarya</taxon>
        <taxon>Ascomycota</taxon>
        <taxon>Pezizomycotina</taxon>
        <taxon>Eurotiomycetes</taxon>
        <taxon>Chaetothyriomycetidae</taxon>
        <taxon>Chaetothyriales</taxon>
        <taxon>Herpotrichiellaceae</taxon>
        <taxon>Exophiala</taxon>
    </lineage>
</organism>
<dbReference type="SUPFAM" id="SSF63433">
    <property type="entry name" value="Fumarylacetoacetate hydrolase, FAH, N-terminal domain"/>
    <property type="match status" value="1"/>
</dbReference>
<dbReference type="EC" id="3.7.1.2" evidence="3 13"/>
<evidence type="ECO:0000259" key="14">
    <source>
        <dbReference type="Pfam" id="PF01557"/>
    </source>
</evidence>
<dbReference type="AlphaFoldDB" id="A0A0D2BK52"/>
<feature type="binding site" evidence="12">
    <location>
        <position position="303"/>
    </location>
    <ligand>
        <name>Mg(2+)</name>
        <dbReference type="ChEBI" id="CHEBI:18420"/>
    </ligand>
</feature>
<feature type="binding site" evidence="12">
    <location>
        <position position="247"/>
    </location>
    <ligand>
        <name>Ca(2+)</name>
        <dbReference type="ChEBI" id="CHEBI:29108"/>
    </ligand>
</feature>
<evidence type="ECO:0000256" key="9">
    <source>
        <dbReference type="ARBA" id="ARBA00023232"/>
    </source>
</evidence>
<keyword evidence="4 12" id="KW-0479">Metal-binding</keyword>
<comment type="cofactor">
    <cofactor evidence="13">
        <name>Mg(2+)</name>
        <dbReference type="ChEBI" id="CHEBI:18420"/>
    </cofactor>
    <cofactor evidence="13">
        <name>Ca(2+)</name>
        <dbReference type="ChEBI" id="CHEBI:29108"/>
    </cofactor>
</comment>
<feature type="binding site" evidence="11">
    <location>
        <position position="290"/>
    </location>
    <ligand>
        <name>substrate</name>
    </ligand>
</feature>
<evidence type="ECO:0000256" key="7">
    <source>
        <dbReference type="ARBA" id="ARBA00022842"/>
    </source>
</evidence>
<evidence type="ECO:0000256" key="13">
    <source>
        <dbReference type="RuleBase" id="RU366008"/>
    </source>
</evidence>
<dbReference type="UniPathway" id="UPA00139">
    <property type="reaction ID" value="UER00341"/>
</dbReference>
<proteinExistence type="inferred from homology"/>
<dbReference type="GO" id="GO:0006572">
    <property type="term" value="P:L-tyrosine catabolic process"/>
    <property type="evidence" value="ECO:0007669"/>
    <property type="project" value="UniProtKB-UniRule"/>
</dbReference>
<comment type="similarity">
    <text evidence="2 13">Belongs to the FAH family.</text>
</comment>
<feature type="binding site" evidence="12">
    <location>
        <position position="279"/>
    </location>
    <ligand>
        <name>Mg(2+)</name>
        <dbReference type="ChEBI" id="CHEBI:18420"/>
    </ligand>
</feature>
<dbReference type="InterPro" id="IPR005959">
    <property type="entry name" value="Fumarylacetoacetase"/>
</dbReference>
<dbReference type="RefSeq" id="XP_013313430.1">
    <property type="nucleotide sequence ID" value="XM_013457976.1"/>
</dbReference>
<keyword evidence="6 12" id="KW-0106">Calcium</keyword>
<dbReference type="PANTHER" id="PTHR43069">
    <property type="entry name" value="FUMARYLACETOACETASE"/>
    <property type="match status" value="1"/>
</dbReference>
<dbReference type="HOGENOM" id="CLU_026207_2_0_1"/>
<evidence type="ECO:0000256" key="8">
    <source>
        <dbReference type="ARBA" id="ARBA00022878"/>
    </source>
</evidence>
<gene>
    <name evidence="16" type="ORF">PV05_08459</name>
</gene>
<feature type="domain" description="Fumarylacetoacetase-like C-terminal" evidence="14">
    <location>
        <begin position="168"/>
        <end position="440"/>
    </location>
</feature>
<dbReference type="NCBIfam" id="TIGR01266">
    <property type="entry name" value="fum_ac_acetase"/>
    <property type="match status" value="1"/>
</dbReference>
<evidence type="ECO:0000256" key="11">
    <source>
        <dbReference type="PIRSR" id="PIRSR605959-2"/>
    </source>
</evidence>
<feature type="binding site" evidence="11">
    <location>
        <position position="171"/>
    </location>
    <ligand>
        <name>substrate</name>
    </ligand>
</feature>
<accession>A0A0D2BK52</accession>
<dbReference type="GO" id="GO:1902000">
    <property type="term" value="P:homogentisate catabolic process"/>
    <property type="evidence" value="ECO:0007669"/>
    <property type="project" value="TreeGrafter"/>
</dbReference>
<dbReference type="Proteomes" id="UP000054342">
    <property type="component" value="Unassembled WGS sequence"/>
</dbReference>
<feature type="domain" description="Fumarylacetoacetase N-terminal" evidence="15">
    <location>
        <begin position="55"/>
        <end position="161"/>
    </location>
</feature>
<dbReference type="InterPro" id="IPR011234">
    <property type="entry name" value="Fumarylacetoacetase-like_C"/>
</dbReference>
<feature type="binding site" evidence="12">
    <location>
        <position position="299"/>
    </location>
    <ligand>
        <name>Mg(2+)</name>
        <dbReference type="ChEBI" id="CHEBI:18420"/>
    </ligand>
</feature>
<evidence type="ECO:0000256" key="6">
    <source>
        <dbReference type="ARBA" id="ARBA00022837"/>
    </source>
</evidence>
<evidence type="ECO:0000256" key="12">
    <source>
        <dbReference type="PIRSR" id="PIRSR605959-3"/>
    </source>
</evidence>
<feature type="binding site" evidence="11">
    <location>
        <position position="396"/>
    </location>
    <ligand>
        <name>substrate</name>
    </ligand>
</feature>
<dbReference type="FunFam" id="3.90.850.10:FF:000009">
    <property type="entry name" value="Fumarylacetoacetase"/>
    <property type="match status" value="1"/>
</dbReference>
<reference evidence="16 17" key="1">
    <citation type="submission" date="2015-01" db="EMBL/GenBank/DDBJ databases">
        <title>The Genome Sequence of Exophiala xenobiotica CBS118157.</title>
        <authorList>
            <consortium name="The Broad Institute Genomics Platform"/>
            <person name="Cuomo C."/>
            <person name="de Hoog S."/>
            <person name="Gorbushina A."/>
            <person name="Stielow B."/>
            <person name="Teixiera M."/>
            <person name="Abouelleil A."/>
            <person name="Chapman S.B."/>
            <person name="Priest M."/>
            <person name="Young S.K."/>
            <person name="Wortman J."/>
            <person name="Nusbaum C."/>
            <person name="Birren B."/>
        </authorList>
    </citation>
    <scope>NUCLEOTIDE SEQUENCE [LARGE SCALE GENOMIC DNA]</scope>
    <source>
        <strain evidence="16 17">CBS 118157</strain>
    </source>
</reference>
<evidence type="ECO:0000256" key="2">
    <source>
        <dbReference type="ARBA" id="ARBA00010211"/>
    </source>
</evidence>
<dbReference type="EMBL" id="KN847321">
    <property type="protein sequence ID" value="KIW52846.1"/>
    <property type="molecule type" value="Genomic_DNA"/>
</dbReference>